<protein>
    <submittedName>
        <fullName evidence="1">Uncharacterized protein</fullName>
    </submittedName>
</protein>
<reference evidence="1" key="1">
    <citation type="submission" date="2014-11" db="EMBL/GenBank/DDBJ databases">
        <authorList>
            <person name="Amaro Gonzalez C."/>
        </authorList>
    </citation>
    <scope>NUCLEOTIDE SEQUENCE</scope>
</reference>
<name>A0A0E9RQ05_ANGAN</name>
<organism evidence="1">
    <name type="scientific">Anguilla anguilla</name>
    <name type="common">European freshwater eel</name>
    <name type="synonym">Muraena anguilla</name>
    <dbReference type="NCBI Taxonomy" id="7936"/>
    <lineage>
        <taxon>Eukaryota</taxon>
        <taxon>Metazoa</taxon>
        <taxon>Chordata</taxon>
        <taxon>Craniata</taxon>
        <taxon>Vertebrata</taxon>
        <taxon>Euteleostomi</taxon>
        <taxon>Actinopterygii</taxon>
        <taxon>Neopterygii</taxon>
        <taxon>Teleostei</taxon>
        <taxon>Anguilliformes</taxon>
        <taxon>Anguillidae</taxon>
        <taxon>Anguilla</taxon>
    </lineage>
</organism>
<dbReference type="EMBL" id="GBXM01077373">
    <property type="protein sequence ID" value="JAH31204.1"/>
    <property type="molecule type" value="Transcribed_RNA"/>
</dbReference>
<reference evidence="1" key="2">
    <citation type="journal article" date="2015" name="Fish Shellfish Immunol.">
        <title>Early steps in the European eel (Anguilla anguilla)-Vibrio vulnificus interaction in the gills: Role of the RtxA13 toxin.</title>
        <authorList>
            <person name="Callol A."/>
            <person name="Pajuelo D."/>
            <person name="Ebbesson L."/>
            <person name="Teles M."/>
            <person name="MacKenzie S."/>
            <person name="Amaro C."/>
        </authorList>
    </citation>
    <scope>NUCLEOTIDE SEQUENCE</scope>
</reference>
<sequence length="22" mass="2682">MRSRIRGIQCFCKVTQHFNPFI</sequence>
<accession>A0A0E9RQ05</accession>
<evidence type="ECO:0000313" key="1">
    <source>
        <dbReference type="EMBL" id="JAH31204.1"/>
    </source>
</evidence>
<dbReference type="AlphaFoldDB" id="A0A0E9RQ05"/>
<proteinExistence type="predicted"/>